<dbReference type="CDD" id="cd06779">
    <property type="entry name" value="cpPDZ_Deg_HtrA-like"/>
    <property type="match status" value="2"/>
</dbReference>
<evidence type="ECO:0000313" key="6">
    <source>
        <dbReference type="EMBL" id="ADY62253.1"/>
    </source>
</evidence>
<protein>
    <submittedName>
        <fullName evidence="6">PDZ/DHR/GLGF domain protein</fullName>
    </submittedName>
</protein>
<feature type="chain" id="PRO_5003260701" evidence="4">
    <location>
        <begin position="24"/>
        <end position="648"/>
    </location>
</feature>
<dbReference type="HOGENOM" id="CLU_422657_0_0_0"/>
<dbReference type="SUPFAM" id="SSF53474">
    <property type="entry name" value="alpha/beta-Hydrolases"/>
    <property type="match status" value="1"/>
</dbReference>
<dbReference type="InterPro" id="IPR036034">
    <property type="entry name" value="PDZ_sf"/>
</dbReference>
<dbReference type="InterPro" id="IPR001478">
    <property type="entry name" value="PDZ"/>
</dbReference>
<dbReference type="PANTHER" id="PTHR43343">
    <property type="entry name" value="PEPTIDASE S12"/>
    <property type="match status" value="1"/>
</dbReference>
<dbReference type="RefSeq" id="WP_013630957.1">
    <property type="nucleotide sequence ID" value="NC_015174.1"/>
</dbReference>
<feature type="signal peptide" evidence="4">
    <location>
        <begin position="1"/>
        <end position="23"/>
    </location>
</feature>
<keyword evidence="3" id="KW-0378">Hydrolase</keyword>
<dbReference type="InterPro" id="IPR043504">
    <property type="entry name" value="Peptidase_S1_PA_chymotrypsin"/>
</dbReference>
<comment type="similarity">
    <text evidence="1">Belongs to the peptidase S1C family.</text>
</comment>
<dbReference type="EMBL" id="CP002546">
    <property type="protein sequence ID" value="ADY62253.1"/>
    <property type="molecule type" value="Genomic_DNA"/>
</dbReference>
<sequence>MRDFFPLLMCLAVVCSLTASAPAAPFPDEDGAAIKRATVQASPSIVRIETIGGLDVVDGELAGTGPTTGVIVSEDGYILTSAFNFAANPSSILVTLPESDQRRAAEVIARDHLKQLTLLKVDATGLTPATAAPLEDIRIGQWALALGRTYDASLPNVSLGLVSALGRVSGKAIQTDAKVSPANYGGPLIDLDGRVLGVLVPLSPQGKGVTDGVNWYDSGIGFAIPLVEIQSRLEQLKNGEDLHPGLMGVSFNATPAFMTEPVIQEVRPGSPAADAMLQKGDRITALNGTEISSVAGMQQVLGRLYAGDTLEMTVSRNEESVNASLTLAAELQTFHFGWAGLLPRMTSDDEADEESTGVELRYIFPDSPAEAAELTTNDTITAVDGEAVQNTQDLRQLLEMKQPKETAELTVVRNGESRKVSVTLGDVPQEIPGEIPQPLLTAGGAGIETGEIDLQVPEQKQQYKLYVPDDYRAGDSYGCLVWLPTVGGTVPADQYGEWKRLCRSRGFVLLMPQPTELRPWSPDDTTGILASLEDATTRYQLDEQRTCIITGGQDPSYAWRFAFEHREMFDGLISYSVPRQFDPPYSEPGKRFLLKLELPADFKDELVPQIQERLNTEGFPAVVSKRKEESTADDWDALGRWLELLGSL</sequence>
<dbReference type="GO" id="GO:0004252">
    <property type="term" value="F:serine-type endopeptidase activity"/>
    <property type="evidence" value="ECO:0007669"/>
    <property type="project" value="InterPro"/>
</dbReference>
<dbReference type="InterPro" id="IPR001940">
    <property type="entry name" value="Peptidase_S1C"/>
</dbReference>
<gene>
    <name evidence="6" type="ordered locus">Plabr_4682</name>
</gene>
<evidence type="ECO:0000259" key="5">
    <source>
        <dbReference type="PROSITE" id="PS50106"/>
    </source>
</evidence>
<dbReference type="Pfam" id="PF13365">
    <property type="entry name" value="Trypsin_2"/>
    <property type="match status" value="1"/>
</dbReference>
<keyword evidence="4" id="KW-0732">Signal</keyword>
<feature type="domain" description="PDZ" evidence="5">
    <location>
        <begin position="230"/>
        <end position="318"/>
    </location>
</feature>
<feature type="domain" description="PDZ" evidence="5">
    <location>
        <begin position="328"/>
        <end position="415"/>
    </location>
</feature>
<organism evidence="6 7">
    <name type="scientific">Rubinisphaera brasiliensis (strain ATCC 49424 / DSM 5305 / JCM 21570 / IAM 15109 / NBRC 103401 / IFAM 1448)</name>
    <name type="common">Planctomyces brasiliensis</name>
    <dbReference type="NCBI Taxonomy" id="756272"/>
    <lineage>
        <taxon>Bacteria</taxon>
        <taxon>Pseudomonadati</taxon>
        <taxon>Planctomycetota</taxon>
        <taxon>Planctomycetia</taxon>
        <taxon>Planctomycetales</taxon>
        <taxon>Planctomycetaceae</taxon>
        <taxon>Rubinisphaera</taxon>
    </lineage>
</organism>
<dbReference type="SUPFAM" id="SSF50156">
    <property type="entry name" value="PDZ domain-like"/>
    <property type="match status" value="2"/>
</dbReference>
<evidence type="ECO:0000256" key="4">
    <source>
        <dbReference type="SAM" id="SignalP"/>
    </source>
</evidence>
<dbReference type="eggNOG" id="COG0265">
    <property type="taxonomic scope" value="Bacteria"/>
</dbReference>
<dbReference type="SMART" id="SM00228">
    <property type="entry name" value="PDZ"/>
    <property type="match status" value="2"/>
</dbReference>
<dbReference type="Gene3D" id="2.40.10.10">
    <property type="entry name" value="Trypsin-like serine proteases"/>
    <property type="match status" value="2"/>
</dbReference>
<evidence type="ECO:0000256" key="3">
    <source>
        <dbReference type="ARBA" id="ARBA00022801"/>
    </source>
</evidence>
<dbReference type="STRING" id="756272.Plabr_4682"/>
<dbReference type="SUPFAM" id="SSF50494">
    <property type="entry name" value="Trypsin-like serine proteases"/>
    <property type="match status" value="1"/>
</dbReference>
<dbReference type="InterPro" id="IPR029058">
    <property type="entry name" value="AB_hydrolase_fold"/>
</dbReference>
<dbReference type="GO" id="GO:0006508">
    <property type="term" value="P:proteolysis"/>
    <property type="evidence" value="ECO:0007669"/>
    <property type="project" value="UniProtKB-KW"/>
</dbReference>
<dbReference type="InterPro" id="IPR051201">
    <property type="entry name" value="Chloro_Bact_Ser_Proteases"/>
</dbReference>
<dbReference type="Proteomes" id="UP000006860">
    <property type="component" value="Chromosome"/>
</dbReference>
<keyword evidence="7" id="KW-1185">Reference proteome</keyword>
<evidence type="ECO:0000256" key="2">
    <source>
        <dbReference type="ARBA" id="ARBA00022670"/>
    </source>
</evidence>
<dbReference type="KEGG" id="pbs:Plabr_4682"/>
<dbReference type="PRINTS" id="PR00834">
    <property type="entry name" value="PROTEASES2C"/>
</dbReference>
<dbReference type="AlphaFoldDB" id="F0SPE5"/>
<proteinExistence type="inferred from homology"/>
<reference evidence="7" key="1">
    <citation type="submission" date="2011-02" db="EMBL/GenBank/DDBJ databases">
        <title>The complete genome of Planctomyces brasiliensis DSM 5305.</title>
        <authorList>
            <person name="Lucas S."/>
            <person name="Copeland A."/>
            <person name="Lapidus A."/>
            <person name="Bruce D."/>
            <person name="Goodwin L."/>
            <person name="Pitluck S."/>
            <person name="Kyrpides N."/>
            <person name="Mavromatis K."/>
            <person name="Pagani I."/>
            <person name="Ivanova N."/>
            <person name="Ovchinnikova G."/>
            <person name="Lu M."/>
            <person name="Detter J.C."/>
            <person name="Han C."/>
            <person name="Land M."/>
            <person name="Hauser L."/>
            <person name="Markowitz V."/>
            <person name="Cheng J.-F."/>
            <person name="Hugenholtz P."/>
            <person name="Woyke T."/>
            <person name="Wu D."/>
            <person name="Tindall B."/>
            <person name="Pomrenke H.G."/>
            <person name="Brambilla E."/>
            <person name="Klenk H.-P."/>
            <person name="Eisen J.A."/>
        </authorList>
    </citation>
    <scope>NUCLEOTIDE SEQUENCE [LARGE SCALE GENOMIC DNA]</scope>
    <source>
        <strain evidence="7">ATCC 49424 / DSM 5305 / JCM 21570 / NBRC 103401 / IFAM 1448</strain>
    </source>
</reference>
<dbReference type="Gene3D" id="3.40.50.1820">
    <property type="entry name" value="alpha/beta hydrolase"/>
    <property type="match status" value="1"/>
</dbReference>
<dbReference type="Pfam" id="PF13180">
    <property type="entry name" value="PDZ_2"/>
    <property type="match status" value="2"/>
</dbReference>
<accession>F0SPE5</accession>
<dbReference type="PANTHER" id="PTHR43343:SF3">
    <property type="entry name" value="PROTEASE DO-LIKE 8, CHLOROPLASTIC"/>
    <property type="match status" value="1"/>
</dbReference>
<keyword evidence="2" id="KW-0645">Protease</keyword>
<dbReference type="InterPro" id="IPR009003">
    <property type="entry name" value="Peptidase_S1_PA"/>
</dbReference>
<dbReference type="Gene3D" id="2.30.42.10">
    <property type="match status" value="2"/>
</dbReference>
<name>F0SPE5_RUBBR</name>
<dbReference type="PROSITE" id="PS50106">
    <property type="entry name" value="PDZ"/>
    <property type="match status" value="2"/>
</dbReference>
<evidence type="ECO:0000313" key="7">
    <source>
        <dbReference type="Proteomes" id="UP000006860"/>
    </source>
</evidence>
<evidence type="ECO:0000256" key="1">
    <source>
        <dbReference type="ARBA" id="ARBA00010541"/>
    </source>
</evidence>